<keyword evidence="2" id="KW-1185">Reference proteome</keyword>
<protein>
    <submittedName>
        <fullName evidence="1">Uncharacterized protein</fullName>
    </submittedName>
</protein>
<name>A0A5D9C610_9SPHN</name>
<dbReference type="EMBL" id="VTOU01000003">
    <property type="protein sequence ID" value="TZG26480.1"/>
    <property type="molecule type" value="Genomic_DNA"/>
</dbReference>
<gene>
    <name evidence="1" type="ORF">FYJ91_16280</name>
</gene>
<dbReference type="AlphaFoldDB" id="A0A5D9C610"/>
<comment type="caution">
    <text evidence="1">The sequence shown here is derived from an EMBL/GenBank/DDBJ whole genome shotgun (WGS) entry which is preliminary data.</text>
</comment>
<organism evidence="1 2">
    <name type="scientific">Sphingomonas montanisoli</name>
    <dbReference type="NCBI Taxonomy" id="2606412"/>
    <lineage>
        <taxon>Bacteria</taxon>
        <taxon>Pseudomonadati</taxon>
        <taxon>Pseudomonadota</taxon>
        <taxon>Alphaproteobacteria</taxon>
        <taxon>Sphingomonadales</taxon>
        <taxon>Sphingomonadaceae</taxon>
        <taxon>Sphingomonas</taxon>
    </lineage>
</organism>
<reference evidence="1 2" key="1">
    <citation type="submission" date="2019-08" db="EMBL/GenBank/DDBJ databases">
        <authorList>
            <person name="Wang G."/>
            <person name="Xu Z."/>
        </authorList>
    </citation>
    <scope>NUCLEOTIDE SEQUENCE [LARGE SCALE GENOMIC DNA]</scope>
    <source>
        <strain evidence="1 2">ZX</strain>
    </source>
</reference>
<accession>A0A5D9C610</accession>
<proteinExistence type="predicted"/>
<evidence type="ECO:0000313" key="1">
    <source>
        <dbReference type="EMBL" id="TZG26480.1"/>
    </source>
</evidence>
<sequence>MRTSEALFRHVGQLGAATMAKAMVDKLIDSRVTGADLGELIGHASNLAQRAAILTARQHKLALT</sequence>
<evidence type="ECO:0000313" key="2">
    <source>
        <dbReference type="Proteomes" id="UP000322077"/>
    </source>
</evidence>
<dbReference type="Proteomes" id="UP000322077">
    <property type="component" value="Unassembled WGS sequence"/>
</dbReference>